<sequence>MNQMNIKLSKMQLIHLGNICKKGWGGYSEPSDDLEEMVKNGLLTKSSGPFGDVVYRPTDAGRSYINGTSKLEHK</sequence>
<dbReference type="Proteomes" id="UP000285283">
    <property type="component" value="Unassembled WGS sequence"/>
</dbReference>
<dbReference type="EMBL" id="QRVP01000050">
    <property type="protein sequence ID" value="RGS49642.1"/>
    <property type="molecule type" value="Genomic_DNA"/>
</dbReference>
<accession>A0A412JBC4</accession>
<gene>
    <name evidence="1" type="ORF">DWX87_20670</name>
</gene>
<dbReference type="AlphaFoldDB" id="A0A412JBC4"/>
<proteinExistence type="predicted"/>
<protein>
    <submittedName>
        <fullName evidence="1">Uncharacterized protein</fullName>
    </submittedName>
</protein>
<evidence type="ECO:0000313" key="1">
    <source>
        <dbReference type="EMBL" id="RGS49642.1"/>
    </source>
</evidence>
<comment type="caution">
    <text evidence="1">The sequence shown here is derived from an EMBL/GenBank/DDBJ whole genome shotgun (WGS) entry which is preliminary data.</text>
</comment>
<evidence type="ECO:0000313" key="2">
    <source>
        <dbReference type="Proteomes" id="UP000285283"/>
    </source>
</evidence>
<reference evidence="1 2" key="1">
    <citation type="submission" date="2018-08" db="EMBL/GenBank/DDBJ databases">
        <title>A genome reference for cultivated species of the human gut microbiota.</title>
        <authorList>
            <person name="Zou Y."/>
            <person name="Xue W."/>
            <person name="Luo G."/>
        </authorList>
    </citation>
    <scope>NUCLEOTIDE SEQUENCE [LARGE SCALE GENOMIC DNA]</scope>
    <source>
        <strain evidence="1 2">AF21-53</strain>
    </source>
</reference>
<organism evidence="1 2">
    <name type="scientific">Bacteroides uniformis</name>
    <dbReference type="NCBI Taxonomy" id="820"/>
    <lineage>
        <taxon>Bacteria</taxon>
        <taxon>Pseudomonadati</taxon>
        <taxon>Bacteroidota</taxon>
        <taxon>Bacteroidia</taxon>
        <taxon>Bacteroidales</taxon>
        <taxon>Bacteroidaceae</taxon>
        <taxon>Bacteroides</taxon>
    </lineage>
</organism>
<name>A0A412JBC4_BACUN</name>